<evidence type="ECO:0000256" key="1">
    <source>
        <dbReference type="SAM" id="Coils"/>
    </source>
</evidence>
<gene>
    <name evidence="3" type="ORF">PHPALM_8491</name>
</gene>
<feature type="coiled-coil region" evidence="1">
    <location>
        <begin position="324"/>
        <end position="386"/>
    </location>
</feature>
<feature type="region of interest" description="Disordered" evidence="2">
    <location>
        <begin position="1021"/>
        <end position="1041"/>
    </location>
</feature>
<evidence type="ECO:0000256" key="2">
    <source>
        <dbReference type="SAM" id="MobiDB-lite"/>
    </source>
</evidence>
<dbReference type="EMBL" id="NCKW01004858">
    <property type="protein sequence ID" value="POM74551.1"/>
    <property type="molecule type" value="Genomic_DNA"/>
</dbReference>
<name>A0A2P4Y9S4_9STRA</name>
<accession>A0A2P4Y9S4</accession>
<feature type="coiled-coil region" evidence="1">
    <location>
        <begin position="548"/>
        <end position="575"/>
    </location>
</feature>
<reference evidence="3 4" key="1">
    <citation type="journal article" date="2017" name="Genome Biol. Evol.">
        <title>Phytophthora megakarya and P. palmivora, closely related causal agents of cacao black pod rot, underwent increases in genome sizes and gene numbers by different mechanisms.</title>
        <authorList>
            <person name="Ali S.S."/>
            <person name="Shao J."/>
            <person name="Lary D.J."/>
            <person name="Kronmiller B."/>
            <person name="Shen D."/>
            <person name="Strem M.D."/>
            <person name="Amoako-Attah I."/>
            <person name="Akrofi A.Y."/>
            <person name="Begoude B.A."/>
            <person name="Ten Hoopen G.M."/>
            <person name="Coulibaly K."/>
            <person name="Kebe B.I."/>
            <person name="Melnick R.L."/>
            <person name="Guiltinan M.J."/>
            <person name="Tyler B.M."/>
            <person name="Meinhardt L.W."/>
            <person name="Bailey B.A."/>
        </authorList>
    </citation>
    <scope>NUCLEOTIDE SEQUENCE [LARGE SCALE GENOMIC DNA]</scope>
    <source>
        <strain evidence="4">sbr112.9</strain>
    </source>
</reference>
<feature type="coiled-coil region" evidence="1">
    <location>
        <begin position="741"/>
        <end position="768"/>
    </location>
</feature>
<dbReference type="Proteomes" id="UP000237271">
    <property type="component" value="Unassembled WGS sequence"/>
</dbReference>
<organism evidence="3 4">
    <name type="scientific">Phytophthora palmivora</name>
    <dbReference type="NCBI Taxonomy" id="4796"/>
    <lineage>
        <taxon>Eukaryota</taxon>
        <taxon>Sar</taxon>
        <taxon>Stramenopiles</taxon>
        <taxon>Oomycota</taxon>
        <taxon>Peronosporomycetes</taxon>
        <taxon>Peronosporales</taxon>
        <taxon>Peronosporaceae</taxon>
        <taxon>Phytophthora</taxon>
    </lineage>
</organism>
<feature type="compositionally biased region" description="Basic and acidic residues" evidence="2">
    <location>
        <begin position="1220"/>
        <end position="1235"/>
    </location>
</feature>
<feature type="coiled-coil region" evidence="1">
    <location>
        <begin position="188"/>
        <end position="265"/>
    </location>
</feature>
<feature type="region of interest" description="Disordered" evidence="2">
    <location>
        <begin position="1215"/>
        <end position="1235"/>
    </location>
</feature>
<comment type="caution">
    <text evidence="3">The sequence shown here is derived from an EMBL/GenBank/DDBJ whole genome shotgun (WGS) entry which is preliminary data.</text>
</comment>
<feature type="coiled-coil region" evidence="1">
    <location>
        <begin position="1785"/>
        <end position="1861"/>
    </location>
</feature>
<feature type="coiled-coil region" evidence="1">
    <location>
        <begin position="2120"/>
        <end position="2154"/>
    </location>
</feature>
<evidence type="ECO:0000313" key="4">
    <source>
        <dbReference type="Proteomes" id="UP000237271"/>
    </source>
</evidence>
<sequence>MAKDEEEEELREEALAEWISRGRAAQDFTMEKMIKLWDEEDEGEEEDGEELADKQELMKGYQMLGPFLDQAKDTARQFKETAIVEGKKALVTAWKYAELPPLRDRRLLRQHVVHVHEMDAETKKYSQIRQRVVEEMNDAKKMEEELQFGLKKRNKRQAPLLNRFQELKAEADRVQQAQILEEIEQRRRERIDKSMQEKQRQLEEKEEKAKKLLAQRRQRNMKFWQKQLVEAREFAEQQIYDQKRKEEFDRKVEEAKEEMHMVEEEENVDAMRAFKRLQTTSSIGIFDTAYEPGEWNSAIDGGFQSGLDEHTIGISNTRGYIVENEQKRLELMEIQSKVTMLREKLDQVEQAKTNLGLDMRTVLERKDHMLQEIKQVRAEQDELNEILAGPPRRDPSEREKQQFHTMVTRRAAYVKQLGDLDARIANIQQRTAIVHRSEASFLPMLRETEDKLTELQSQVNAIEKERHELPVVVGKAIFQPDGVPIRPEDASEVSIQIAKPVIDPTKLLHQIKMESKFEILKSAVTPVNEHYKKAKTQAIEAWKMNEYRSLAEQDLDNAKARLVKVRDRFVELQNSSLRSDIVHAIQKYHQDGNKLRQCIFPLKGQIEWWSHQMPKKSMGLTYSVEKNVIILAEGETTGRITGCFHLPKRCSYRIQMNISIERTKTDSGEASDATEELERLSEDWKLYVGPEMDSLQHHIFRDLGGKVLRSGELFFEFSGIRLCFSLDITHRSTIDPKRKTLHYVLSNVARYEERLEDFREEENRMRLHQKEKHFVSELVKTIRMQSKKTSSQRATELLQELIQVERSKAKMWDSTMFHGHSQRFKRVEYVNMLRGEIKKEIAVQIDYSIALRQGRVSESEMLAVGTPIGIDTSLKGKRKEESRMDFQARKSALMEPKRLSSQRFLGDYCSFKSQIATSTTSESYRKETMIMGVRYEWREARTKLHVMHKLCGPSSYTNMMESIPQVKTEWFQLDNANAVFLASSCTRMLKRKRKEEAEARVLLVTKEAKIEKLQLETQKNIQEENEAASREAQEDEILSQQMQHELARREKLFYADAIRLTTYNENISSQIDFQVQRKMNRLAQQPGTISIEPIVHEVKENFARQFVQGKLALVKKTWERKIKRVANKRTKARMERNFRIRHEQELMNEVNESNERELATLKADQEKRAKEELLRIPNFQAAVEQTFDCEHLEVKAWGTKYDIGLKCKKCGKEVSNSCDDPDHARGGNRELDEDVRRHRAQTTSGIGFRFKSSEHLQKIENERLRLEKEARSMEELESMLYDRLDPKPIDDFNYRHGINRGTLLDNADSSDPLYPRLIQDIHRAAHQDEILFHGRLRNFNFRIQQIFRQHAECTRRLALQRVFLENVQHENDIVLKKLPLIEADHARAVALIEEDQAAMKHLEEAKVRMTAAQNEREAAYYASEGVEEEAEFSEFHAPALIKSSDEMNIIYQRIQSEFNFVTDQLKTAKQRVEKAEAERNKIDQLMNQLYCQTQNAILRTRFGFVSVEYYRTEDNCVVVTPLHWEATLFIPMNEILSYEAMYREEEIFSMADEDECGHEFVRLEREMEISERHAMEIEDKQIQEIMTWRAKKEKEEELLMNVICQEELESQLAYEMEGRKANLTSARQEAAIIQRRGRVYPSRVRKPISQRPSRLDAKRVARASEKRLAMAMIEQKLLNKERHLRDVSMRERNTINMGCLAREVFDELLGDTIKELCEERVQQGKHEAHELLRGKCNAVMVATDQSTAPAGAFVAPLIGLDRLWISRKQKYTMLYSTWSREFAKLQLVRDEMARREELRRLAEEERIRLETRRKEMLAEERQSRKFYLEEMVLSMHERKAMASAEIEMKEYLRQLELEAMKTKYSKMIDDRNRVNDKAARRLEIKLGKNEQHRLHREWRQIKIEDELSMQIREKEIADALAEALEHQFDKYLADQMAQGKISAEMEASRLAERLREAQQVAAEKHRAFKMKMVQERMITTVQTFYAISRVEVEWMDAIERFKFWEFRAPLLENNLKRMEPELKRIQEERKHVVNDAQSKRDYAEKCKKRIEEADASLSNAIQEEEKAMIKYKRVHKLNATIDSEVLHDRVQRFRTAYLRDRLHSQYFALLTDSIVRRALVECSEREIVRLEAKIKQLEQERVVKSKEVSVLQRKRRRALRMRLRRAELGKLMFGRSQQRLLKEMFQRWTKLWSERTRVRASFKLKHELLLQKQKLTMTTSSPILKKESLVHEIKVVSIPTRISVMHDHQRRLLQCRLCRQKYSEEQNNRYSCVYHPGTYEFACVRTCETRRNASTGPAAVPASCMMHRAKRWLCCDETDEGRYGSSGCARRFHLPTRNNPELEDLVERKTGQEQTVLDQINQQLLELRERNVVGKMKFATKSVVTKMEQDLAKQRATAAKFHTLDRRS</sequence>
<keyword evidence="1" id="KW-0175">Coiled coil</keyword>
<evidence type="ECO:0000313" key="3">
    <source>
        <dbReference type="EMBL" id="POM74551.1"/>
    </source>
</evidence>
<proteinExistence type="predicted"/>
<keyword evidence="4" id="KW-1185">Reference proteome</keyword>
<dbReference type="OrthoDB" id="192163at2759"/>
<feature type="coiled-coil region" evidence="1">
    <location>
        <begin position="1451"/>
        <end position="1492"/>
    </location>
</feature>
<protein>
    <submittedName>
        <fullName evidence="3">Uncharacterized protein</fullName>
    </submittedName>
</protein>